<evidence type="ECO:0000313" key="1">
    <source>
        <dbReference type="EMBL" id="CAI3971298.1"/>
    </source>
</evidence>
<reference evidence="1" key="1">
    <citation type="submission" date="2022-10" db="EMBL/GenBank/DDBJ databases">
        <authorList>
            <person name="Meaden S."/>
        </authorList>
    </citation>
    <scope>NUCLEOTIDE SEQUENCE</scope>
</reference>
<organism evidence="1">
    <name type="scientific">Ochrobactrum phage ORM_20</name>
    <dbReference type="NCBI Taxonomy" id="2985243"/>
    <lineage>
        <taxon>Viruses</taxon>
    </lineage>
</organism>
<proteinExistence type="predicted"/>
<gene>
    <name evidence="1" type="ORF">ORM20_00249</name>
</gene>
<name>A0A9N6ZG52_9VIRU</name>
<protein>
    <submittedName>
        <fullName evidence="1">Uncharacterized protein</fullName>
    </submittedName>
</protein>
<dbReference type="EMBL" id="OX359470">
    <property type="protein sequence ID" value="CAI3971298.1"/>
    <property type="molecule type" value="Genomic_DNA"/>
</dbReference>
<accession>A0A9N6ZG52</accession>
<sequence length="118" mass="13715">MTFLYGAIMNIQAHHLYPVVHAPKMEDRFEELCVEAVEYGLRNRTAEEFEQEFAVRLDDSLQRFLGRPISRTTENDIIVYLVHASRGLIGSEEAASIADKILYQNCQYHLDKENNRLQ</sequence>